<name>A0A180GFN8_PUCT1</name>
<dbReference type="OrthoDB" id="2497645at2759"/>
<evidence type="ECO:0000313" key="3">
    <source>
        <dbReference type="Proteomes" id="UP000005240"/>
    </source>
</evidence>
<reference evidence="2" key="4">
    <citation type="submission" date="2025-05" db="UniProtKB">
        <authorList>
            <consortium name="EnsemblFungi"/>
        </authorList>
    </citation>
    <scope>IDENTIFICATION</scope>
    <source>
        <strain evidence="2">isolate 1-1 / race 1 (BBBD)</strain>
    </source>
</reference>
<protein>
    <submittedName>
        <fullName evidence="1 2">Uncharacterized protein</fullName>
    </submittedName>
</protein>
<proteinExistence type="predicted"/>
<sequence>MSDLGHTANNLFDRRIIAIISGRELQLKADESVLPVEVGDVIFLKVIEGPFSYFKEVVQDFIGDPAKYNTEEVRLMMSQWSELMIEFYNGLKEVELVSSENLSAFQKKDQGQLLASFIIAKYPQFDVTSTYLNFDLRLSIAEDPNLSHKTLKKIFMELDEEKWKQVDFQFLKNQLTAKKSGASFGDFDLIQKEFLEKASLDRTSSSSEMRDLLKNTISYIATANFEDNQQDEVLIHFKLVYEILRIIQQYYPGVISNEFKKSITFHQLQTFKEDIEMISSLKHLVYTESNLFLLNFKEEETRLSFWKKLGEFLLNRQHPIYTVAQFKETLTGANYLTDLNTNRKLKRFDLDKEEKN</sequence>
<dbReference type="AlphaFoldDB" id="A0A180GFN8"/>
<gene>
    <name evidence="1" type="ORF">PTTG_27939</name>
</gene>
<dbReference type="EMBL" id="ADAS02000079">
    <property type="protein sequence ID" value="OAV91537.1"/>
    <property type="molecule type" value="Genomic_DNA"/>
</dbReference>
<dbReference type="Proteomes" id="UP000005240">
    <property type="component" value="Unassembled WGS sequence"/>
</dbReference>
<evidence type="ECO:0000313" key="1">
    <source>
        <dbReference type="EMBL" id="OAV91537.1"/>
    </source>
</evidence>
<dbReference type="EnsemblFungi" id="PTTG_27939-t43_1">
    <property type="protein sequence ID" value="PTTG_27939-t43_1-p1"/>
    <property type="gene ID" value="PTTG_27939"/>
</dbReference>
<reference evidence="1" key="1">
    <citation type="submission" date="2009-11" db="EMBL/GenBank/DDBJ databases">
        <authorList>
            <consortium name="The Broad Institute Genome Sequencing Platform"/>
            <person name="Ward D."/>
            <person name="Feldgarden M."/>
            <person name="Earl A."/>
            <person name="Young S.K."/>
            <person name="Zeng Q."/>
            <person name="Koehrsen M."/>
            <person name="Alvarado L."/>
            <person name="Berlin A."/>
            <person name="Bochicchio J."/>
            <person name="Borenstein D."/>
            <person name="Chapman S.B."/>
            <person name="Chen Z."/>
            <person name="Engels R."/>
            <person name="Freedman E."/>
            <person name="Gellesch M."/>
            <person name="Goldberg J."/>
            <person name="Griggs A."/>
            <person name="Gujja S."/>
            <person name="Heilman E."/>
            <person name="Heiman D."/>
            <person name="Hepburn T."/>
            <person name="Howarth C."/>
            <person name="Jen D."/>
            <person name="Larson L."/>
            <person name="Lewis B."/>
            <person name="Mehta T."/>
            <person name="Park D."/>
            <person name="Pearson M."/>
            <person name="Roberts A."/>
            <person name="Saif S."/>
            <person name="Shea T."/>
            <person name="Shenoy N."/>
            <person name="Sisk P."/>
            <person name="Stolte C."/>
            <person name="Sykes S."/>
            <person name="Thomson T."/>
            <person name="Walk T."/>
            <person name="White J."/>
            <person name="Yandava C."/>
            <person name="Izard J."/>
            <person name="Baranova O.V."/>
            <person name="Blanton J.M."/>
            <person name="Tanner A.C."/>
            <person name="Dewhirst F.E."/>
            <person name="Haas B."/>
            <person name="Nusbaum C."/>
            <person name="Birren B."/>
        </authorList>
    </citation>
    <scope>NUCLEOTIDE SEQUENCE [LARGE SCALE GENOMIC DNA]</scope>
    <source>
        <strain evidence="1">1-1 BBBD Race 1</strain>
    </source>
</reference>
<evidence type="ECO:0000313" key="2">
    <source>
        <dbReference type="EnsemblFungi" id="PTTG_27939-t43_1-p1"/>
    </source>
</evidence>
<reference evidence="2 3" key="3">
    <citation type="journal article" date="2017" name="G3 (Bethesda)">
        <title>Comparative analysis highlights variable genome content of wheat rusts and divergence of the mating loci.</title>
        <authorList>
            <person name="Cuomo C.A."/>
            <person name="Bakkeren G."/>
            <person name="Khalil H.B."/>
            <person name="Panwar V."/>
            <person name="Joly D."/>
            <person name="Linning R."/>
            <person name="Sakthikumar S."/>
            <person name="Song X."/>
            <person name="Adiconis X."/>
            <person name="Fan L."/>
            <person name="Goldberg J.M."/>
            <person name="Levin J.Z."/>
            <person name="Young S."/>
            <person name="Zeng Q."/>
            <person name="Anikster Y."/>
            <person name="Bruce M."/>
            <person name="Wang M."/>
            <person name="Yin C."/>
            <person name="McCallum B."/>
            <person name="Szabo L.J."/>
            <person name="Hulbert S."/>
            <person name="Chen X."/>
            <person name="Fellers J.P."/>
        </authorList>
    </citation>
    <scope>NUCLEOTIDE SEQUENCE</scope>
    <source>
        <strain evidence="3">Isolate 1-1 / race 1 (BBBD)</strain>
        <strain evidence="2">isolate 1-1 / race 1 (BBBD)</strain>
    </source>
</reference>
<keyword evidence="3" id="KW-1185">Reference proteome</keyword>
<reference evidence="1" key="2">
    <citation type="submission" date="2016-05" db="EMBL/GenBank/DDBJ databases">
        <title>Comparative analysis highlights variable genome content of wheat rusts and divergence of the mating loci.</title>
        <authorList>
            <person name="Cuomo C.A."/>
            <person name="Bakkeren G."/>
            <person name="Szabo L."/>
            <person name="Khalil H."/>
            <person name="Joly D."/>
            <person name="Goldberg J."/>
            <person name="Young S."/>
            <person name="Zeng Q."/>
            <person name="Fellers J."/>
        </authorList>
    </citation>
    <scope>NUCLEOTIDE SEQUENCE [LARGE SCALE GENOMIC DNA]</scope>
    <source>
        <strain evidence="1">1-1 BBBD Race 1</strain>
    </source>
</reference>
<accession>A0A180GFN8</accession>
<organism evidence="1">
    <name type="scientific">Puccinia triticina (isolate 1-1 / race 1 (BBBD))</name>
    <name type="common">Brown leaf rust fungus</name>
    <dbReference type="NCBI Taxonomy" id="630390"/>
    <lineage>
        <taxon>Eukaryota</taxon>
        <taxon>Fungi</taxon>
        <taxon>Dikarya</taxon>
        <taxon>Basidiomycota</taxon>
        <taxon>Pucciniomycotina</taxon>
        <taxon>Pucciniomycetes</taxon>
        <taxon>Pucciniales</taxon>
        <taxon>Pucciniaceae</taxon>
        <taxon>Puccinia</taxon>
    </lineage>
</organism>
<dbReference type="VEuPathDB" id="FungiDB:PTTG_27939"/>